<comment type="subcellular location">
    <subcellularLocation>
        <location evidence="1">Membrane</location>
    </subcellularLocation>
</comment>
<dbReference type="InterPro" id="IPR034746">
    <property type="entry name" value="POTRA"/>
</dbReference>
<comment type="caution">
    <text evidence="12">The sequence shown here is derived from an EMBL/GenBank/DDBJ whole genome shotgun (WGS) entry which is preliminary data.</text>
</comment>
<dbReference type="GO" id="GO:0016020">
    <property type="term" value="C:membrane"/>
    <property type="evidence" value="ECO:0007669"/>
    <property type="project" value="UniProtKB-SubCell"/>
</dbReference>
<accession>A0A519BGV6</accession>
<keyword evidence="7 10" id="KW-0472">Membrane</keyword>
<dbReference type="InterPro" id="IPR013685">
    <property type="entry name" value="POTRA_FtsQ_type"/>
</dbReference>
<dbReference type="InterPro" id="IPR005548">
    <property type="entry name" value="Cell_div_FtsQ/DivIB_C"/>
</dbReference>
<reference evidence="12 13" key="1">
    <citation type="journal article" date="2019" name="ISME J.">
        <title>Insights into ecological role of a new deltaproteobacterial order Candidatus Acidulodesulfobacterales by metagenomics and metatranscriptomics.</title>
        <authorList>
            <person name="Tan S."/>
            <person name="Liu J."/>
            <person name="Fang Y."/>
            <person name="Hedlund B.P."/>
            <person name="Lian Z.H."/>
            <person name="Huang L.Y."/>
            <person name="Li J.T."/>
            <person name="Huang L.N."/>
            <person name="Li W.J."/>
            <person name="Jiang H.C."/>
            <person name="Dong H.L."/>
            <person name="Shu W.S."/>
        </authorList>
    </citation>
    <scope>NUCLEOTIDE SEQUENCE [LARGE SCALE GENOMIC DNA]</scope>
    <source>
        <strain evidence="12">AP2</strain>
    </source>
</reference>
<feature type="transmembrane region" description="Helical" evidence="10">
    <location>
        <begin position="90"/>
        <end position="111"/>
    </location>
</feature>
<feature type="compositionally biased region" description="Low complexity" evidence="9">
    <location>
        <begin position="46"/>
        <end position="78"/>
    </location>
</feature>
<evidence type="ECO:0000313" key="12">
    <source>
        <dbReference type="EMBL" id="RZD16497.1"/>
    </source>
</evidence>
<dbReference type="Pfam" id="PF03799">
    <property type="entry name" value="FtsQ_DivIB_C"/>
    <property type="match status" value="1"/>
</dbReference>
<evidence type="ECO:0000256" key="7">
    <source>
        <dbReference type="ARBA" id="ARBA00023136"/>
    </source>
</evidence>
<evidence type="ECO:0000256" key="10">
    <source>
        <dbReference type="SAM" id="Phobius"/>
    </source>
</evidence>
<evidence type="ECO:0000313" key="13">
    <source>
        <dbReference type="Proteomes" id="UP000316562"/>
    </source>
</evidence>
<dbReference type="EMBL" id="SGBC01000002">
    <property type="protein sequence ID" value="RZD16497.1"/>
    <property type="molecule type" value="Genomic_DNA"/>
</dbReference>
<dbReference type="PANTHER" id="PTHR35851">
    <property type="entry name" value="CELL DIVISION PROTEIN FTSQ"/>
    <property type="match status" value="1"/>
</dbReference>
<keyword evidence="2" id="KW-1003">Cell membrane</keyword>
<dbReference type="Proteomes" id="UP000316562">
    <property type="component" value="Unassembled WGS sequence"/>
</dbReference>
<dbReference type="Pfam" id="PF08478">
    <property type="entry name" value="POTRA_1"/>
    <property type="match status" value="1"/>
</dbReference>
<evidence type="ECO:0000256" key="5">
    <source>
        <dbReference type="ARBA" id="ARBA00022692"/>
    </source>
</evidence>
<dbReference type="GO" id="GO:0090529">
    <property type="term" value="P:cell septum assembly"/>
    <property type="evidence" value="ECO:0007669"/>
    <property type="project" value="InterPro"/>
</dbReference>
<evidence type="ECO:0000256" key="8">
    <source>
        <dbReference type="ARBA" id="ARBA00023306"/>
    </source>
</evidence>
<evidence type="ECO:0000256" key="6">
    <source>
        <dbReference type="ARBA" id="ARBA00022989"/>
    </source>
</evidence>
<keyword evidence="8" id="KW-0131">Cell cycle</keyword>
<feature type="domain" description="POTRA" evidence="11">
    <location>
        <begin position="124"/>
        <end position="194"/>
    </location>
</feature>
<dbReference type="PROSITE" id="PS51779">
    <property type="entry name" value="POTRA"/>
    <property type="match status" value="1"/>
</dbReference>
<name>A0A519BGV6_ACIG2</name>
<gene>
    <name evidence="12" type="ORF">EVJ46_05625</name>
</gene>
<evidence type="ECO:0000256" key="9">
    <source>
        <dbReference type="SAM" id="MobiDB-lite"/>
    </source>
</evidence>
<evidence type="ECO:0000256" key="3">
    <source>
        <dbReference type="ARBA" id="ARBA00022519"/>
    </source>
</evidence>
<evidence type="ECO:0000259" key="11">
    <source>
        <dbReference type="PROSITE" id="PS51779"/>
    </source>
</evidence>
<proteinExistence type="predicted"/>
<dbReference type="AlphaFoldDB" id="A0A519BGV6"/>
<evidence type="ECO:0000256" key="2">
    <source>
        <dbReference type="ARBA" id="ARBA00022475"/>
    </source>
</evidence>
<feature type="region of interest" description="Disordered" evidence="9">
    <location>
        <begin position="46"/>
        <end position="81"/>
    </location>
</feature>
<protein>
    <submittedName>
        <fullName evidence="12">FtsQ-type POTRA domain-containing protein</fullName>
    </submittedName>
</protein>
<evidence type="ECO:0000256" key="1">
    <source>
        <dbReference type="ARBA" id="ARBA00004370"/>
    </source>
</evidence>
<keyword evidence="5 10" id="KW-0812">Transmembrane</keyword>
<dbReference type="InterPro" id="IPR026579">
    <property type="entry name" value="FtsQ"/>
</dbReference>
<sequence length="354" mass="41183">MFNKNNNKKKGDIKNYGAGNFHIQNENIKKKKENKKNKKINEVEKLVNNNSNNNKSRNKNNNINNNFANRNSDSNLNNNRKKNKNNDFNFIKTIYVIGFIVASAVIIYFAYNKINYYFFNKKIFKLKKIIIKGIKINKKEKLKILKLSSLYYGENLININLKRITRLVASDRWYKDITVYRKYPDEIFILLKRRKIGAILNDGRLYYLSRAGFVIGKINGEAGYDYPVITGITGSITSKNVGYYLSGIHKALSFLRTIKHSYLKDELSEIHIQKDKGVVVYTNSGEEIKFGNGNIKNKLKTLKMLQYEIKKINLKYDGYINLEYKNEAVVKVNSGSRVLPANYKKIIIPPDIWK</sequence>
<organism evidence="12 13">
    <name type="scientific">Acididesulfobacter guangdongensis</name>
    <dbReference type="NCBI Taxonomy" id="2597225"/>
    <lineage>
        <taxon>Bacteria</taxon>
        <taxon>Deltaproteobacteria</taxon>
        <taxon>Candidatus Acidulodesulfobacterales</taxon>
        <taxon>Candidatus Acididesulfobacter</taxon>
    </lineage>
</organism>
<dbReference type="PANTHER" id="PTHR35851:SF1">
    <property type="entry name" value="CELL DIVISION PROTEIN FTSQ"/>
    <property type="match status" value="1"/>
</dbReference>
<keyword evidence="3" id="KW-0997">Cell inner membrane</keyword>
<keyword evidence="4" id="KW-0132">Cell division</keyword>
<evidence type="ECO:0000256" key="4">
    <source>
        <dbReference type="ARBA" id="ARBA00022618"/>
    </source>
</evidence>
<keyword evidence="6 10" id="KW-1133">Transmembrane helix</keyword>